<sequence length="252" mass="28248">METVRDLDVVRAAAGTVRLTRAEADGAMPVMVVRFSPFNVWYEINSYWEGRFLECTERGAFAKTMREQAERVKVLFNHGGDPQIGDKVLGLAENLREESDAAAGDVPLLDTSYNRDLLPGIEAGAYGSSFMFRVIKDEWNDEPGPSEHNPDGIPERTIKEVRLFEFGPVTWPANPEATSGIRSLTDDFYARLRDRDPVRVADLEARVQRLRTPELGAAHPSSGEPATGHSGGLTPRERRWRRYPYLKEGASR</sequence>
<dbReference type="Pfam" id="PF04586">
    <property type="entry name" value="Peptidase_S78"/>
    <property type="match status" value="1"/>
</dbReference>
<keyword evidence="2" id="KW-0645">Protease</keyword>
<evidence type="ECO:0000259" key="5">
    <source>
        <dbReference type="Pfam" id="PF04586"/>
    </source>
</evidence>
<dbReference type="EMBL" id="BOOI01000048">
    <property type="protein sequence ID" value="GIH86668.1"/>
    <property type="molecule type" value="Genomic_DNA"/>
</dbReference>
<keyword evidence="3" id="KW-0378">Hydrolase</keyword>
<gene>
    <name evidence="6" type="ORF">Pro02_50760</name>
</gene>
<name>A0A8J3SBA2_PLARO</name>
<dbReference type="GO" id="GO:0006508">
    <property type="term" value="P:proteolysis"/>
    <property type="evidence" value="ECO:0007669"/>
    <property type="project" value="UniProtKB-KW"/>
</dbReference>
<proteinExistence type="predicted"/>
<feature type="domain" description="Prohead serine protease" evidence="5">
    <location>
        <begin position="39"/>
        <end position="178"/>
    </location>
</feature>
<feature type="region of interest" description="Disordered" evidence="4">
    <location>
        <begin position="211"/>
        <end position="252"/>
    </location>
</feature>
<protein>
    <recommendedName>
        <fullName evidence="5">Prohead serine protease domain-containing protein</fullName>
    </recommendedName>
</protein>
<keyword evidence="7" id="KW-1185">Reference proteome</keyword>
<accession>A0A8J3SBA2</accession>
<organism evidence="6 7">
    <name type="scientific">Planobispora rosea</name>
    <dbReference type="NCBI Taxonomy" id="35762"/>
    <lineage>
        <taxon>Bacteria</taxon>
        <taxon>Bacillati</taxon>
        <taxon>Actinomycetota</taxon>
        <taxon>Actinomycetes</taxon>
        <taxon>Streptosporangiales</taxon>
        <taxon>Streptosporangiaceae</taxon>
        <taxon>Planobispora</taxon>
    </lineage>
</organism>
<evidence type="ECO:0000256" key="4">
    <source>
        <dbReference type="SAM" id="MobiDB-lite"/>
    </source>
</evidence>
<reference evidence="6" key="1">
    <citation type="submission" date="2021-01" db="EMBL/GenBank/DDBJ databases">
        <title>Whole genome shotgun sequence of Planobispora rosea NBRC 15558.</title>
        <authorList>
            <person name="Komaki H."/>
            <person name="Tamura T."/>
        </authorList>
    </citation>
    <scope>NUCLEOTIDE SEQUENCE</scope>
    <source>
        <strain evidence="6">NBRC 15558</strain>
    </source>
</reference>
<dbReference type="RefSeq" id="WP_189243168.1">
    <property type="nucleotide sequence ID" value="NZ_BMQP01000029.1"/>
</dbReference>
<evidence type="ECO:0000313" key="6">
    <source>
        <dbReference type="EMBL" id="GIH86668.1"/>
    </source>
</evidence>
<evidence type="ECO:0000313" key="7">
    <source>
        <dbReference type="Proteomes" id="UP000655044"/>
    </source>
</evidence>
<dbReference type="AlphaFoldDB" id="A0A8J3SBA2"/>
<evidence type="ECO:0000256" key="3">
    <source>
        <dbReference type="ARBA" id="ARBA00022801"/>
    </source>
</evidence>
<keyword evidence="1" id="KW-1188">Viral release from host cell</keyword>
<dbReference type="InterPro" id="IPR054613">
    <property type="entry name" value="Peptidase_S78_dom"/>
</dbReference>
<evidence type="ECO:0000256" key="2">
    <source>
        <dbReference type="ARBA" id="ARBA00022670"/>
    </source>
</evidence>
<dbReference type="GO" id="GO:0008233">
    <property type="term" value="F:peptidase activity"/>
    <property type="evidence" value="ECO:0007669"/>
    <property type="project" value="UniProtKB-KW"/>
</dbReference>
<evidence type="ECO:0000256" key="1">
    <source>
        <dbReference type="ARBA" id="ARBA00022612"/>
    </source>
</evidence>
<comment type="caution">
    <text evidence="6">The sequence shown here is derived from an EMBL/GenBank/DDBJ whole genome shotgun (WGS) entry which is preliminary data.</text>
</comment>
<dbReference type="Proteomes" id="UP000655044">
    <property type="component" value="Unassembled WGS sequence"/>
</dbReference>